<name>A0A074LN81_9BACL</name>
<keyword evidence="2" id="KW-1185">Reference proteome</keyword>
<sequence length="220" mass="24927">MTNKDRILSVMTTAEICDDCLSDLSGVHPRNTVFKICNQLSEVSLIIRYKGECEHCRKNKNVSRFPDTNRYDEQKVAFRKPMQNEPDGTNAWFWEGNVQGKVVSYLVQNGYSIRSVADTASREHGKDIVALAPDGNELWISVKGFPDNGKRSSTQARHWFSHAIFDLVLYRGASSTAKLALALPEGFTTYANLSPRVDWLKQTMPFEIFWVSEDGSVRVE</sequence>
<proteinExistence type="predicted"/>
<dbReference type="OrthoDB" id="2380935at2"/>
<dbReference type="AlphaFoldDB" id="A0A074LN81"/>
<dbReference type="EMBL" id="JMIR01000010">
    <property type="protein sequence ID" value="KEO83566.1"/>
    <property type="molecule type" value="Genomic_DNA"/>
</dbReference>
<accession>A0A074LN81</accession>
<comment type="caution">
    <text evidence="1">The sequence shown here is derived from an EMBL/GenBank/DDBJ whole genome shotgun (WGS) entry which is preliminary data.</text>
</comment>
<reference evidence="1 2" key="1">
    <citation type="journal article" date="2013" name="Int. J. Syst. Evol. Microbiol.">
        <title>Tumebacillus flagellatus sp. nov., an alpha-amylase/pullulanase-producing bacterium isolated from cassava wastewater.</title>
        <authorList>
            <person name="Wang Q."/>
            <person name="Xie N."/>
            <person name="Qin Y."/>
            <person name="Shen N."/>
            <person name="Zhu J."/>
            <person name="Mi H."/>
            <person name="Huang R."/>
        </authorList>
    </citation>
    <scope>NUCLEOTIDE SEQUENCE [LARGE SCALE GENOMIC DNA]</scope>
    <source>
        <strain evidence="1 2">GST4</strain>
    </source>
</reference>
<protein>
    <submittedName>
        <fullName evidence="1">Uncharacterized protein</fullName>
    </submittedName>
</protein>
<evidence type="ECO:0000313" key="1">
    <source>
        <dbReference type="EMBL" id="KEO83566.1"/>
    </source>
</evidence>
<organism evidence="1 2">
    <name type="scientific">Tumebacillus flagellatus</name>
    <dbReference type="NCBI Taxonomy" id="1157490"/>
    <lineage>
        <taxon>Bacteria</taxon>
        <taxon>Bacillati</taxon>
        <taxon>Bacillota</taxon>
        <taxon>Bacilli</taxon>
        <taxon>Bacillales</taxon>
        <taxon>Alicyclobacillaceae</taxon>
        <taxon>Tumebacillus</taxon>
    </lineage>
</organism>
<evidence type="ECO:0000313" key="2">
    <source>
        <dbReference type="Proteomes" id="UP000027931"/>
    </source>
</evidence>
<dbReference type="Proteomes" id="UP000027931">
    <property type="component" value="Unassembled WGS sequence"/>
</dbReference>
<gene>
    <name evidence="1" type="ORF">EL26_09140</name>
</gene>
<dbReference type="RefSeq" id="WP_052036156.1">
    <property type="nucleotide sequence ID" value="NZ_JMIR01000010.1"/>
</dbReference>
<dbReference type="eggNOG" id="COG1846">
    <property type="taxonomic scope" value="Bacteria"/>
</dbReference>